<evidence type="ECO:0000256" key="1">
    <source>
        <dbReference type="ARBA" id="ARBA00004651"/>
    </source>
</evidence>
<dbReference type="PANTHER" id="PTHR30250">
    <property type="entry name" value="PST FAMILY PREDICTED COLANIC ACID TRANSPORTER"/>
    <property type="match status" value="1"/>
</dbReference>
<evidence type="ECO:0008006" key="10">
    <source>
        <dbReference type="Google" id="ProtNLM"/>
    </source>
</evidence>
<dbReference type="OrthoDB" id="1442153at2"/>
<comment type="similarity">
    <text evidence="2">Belongs to the polysaccharide synthase family.</text>
</comment>
<dbReference type="Proteomes" id="UP000231960">
    <property type="component" value="Unassembled WGS sequence"/>
</dbReference>
<feature type="transmembrane region" description="Helical" evidence="7">
    <location>
        <begin position="217"/>
        <end position="238"/>
    </location>
</feature>
<dbReference type="RefSeq" id="WP_100677228.1">
    <property type="nucleotide sequence ID" value="NZ_NIPO01000001.1"/>
</dbReference>
<protein>
    <recommendedName>
        <fullName evidence="10">Polysaccharide biosynthesis protein C-terminal domain-containing protein</fullName>
    </recommendedName>
</protein>
<name>A0A2M9R459_9FLAO</name>
<feature type="transmembrane region" description="Helical" evidence="7">
    <location>
        <begin position="18"/>
        <end position="36"/>
    </location>
</feature>
<dbReference type="GO" id="GO:0005886">
    <property type="term" value="C:plasma membrane"/>
    <property type="evidence" value="ECO:0007669"/>
    <property type="project" value="UniProtKB-SubCell"/>
</dbReference>
<feature type="transmembrane region" description="Helical" evidence="7">
    <location>
        <begin position="250"/>
        <end position="270"/>
    </location>
</feature>
<evidence type="ECO:0000313" key="8">
    <source>
        <dbReference type="EMBL" id="PJR03660.1"/>
    </source>
</evidence>
<dbReference type="PANTHER" id="PTHR30250:SF10">
    <property type="entry name" value="LIPOPOLYSACCHARIDE BIOSYNTHESIS PROTEIN WZXC"/>
    <property type="match status" value="1"/>
</dbReference>
<proteinExistence type="inferred from homology"/>
<keyword evidence="9" id="KW-1185">Reference proteome</keyword>
<keyword evidence="3" id="KW-1003">Cell membrane</keyword>
<feature type="transmembrane region" description="Helical" evidence="7">
    <location>
        <begin position="150"/>
        <end position="170"/>
    </location>
</feature>
<dbReference type="InterPro" id="IPR050833">
    <property type="entry name" value="Poly_Biosynth_Transport"/>
</dbReference>
<evidence type="ECO:0000256" key="7">
    <source>
        <dbReference type="SAM" id="Phobius"/>
    </source>
</evidence>
<feature type="transmembrane region" description="Helical" evidence="7">
    <location>
        <begin position="176"/>
        <end position="197"/>
    </location>
</feature>
<keyword evidence="4 7" id="KW-0812">Transmembrane</keyword>
<evidence type="ECO:0000256" key="2">
    <source>
        <dbReference type="ARBA" id="ARBA00007430"/>
    </source>
</evidence>
<reference evidence="8 9" key="1">
    <citation type="submission" date="2017-06" db="EMBL/GenBank/DDBJ databases">
        <title>Description of Avrilella dinanensis gen. nov. sp. nov.</title>
        <authorList>
            <person name="Leyer C."/>
            <person name="Sassi M."/>
            <person name="Minet J."/>
            <person name="Kayal S."/>
            <person name="Cattoir V."/>
        </authorList>
    </citation>
    <scope>NUCLEOTIDE SEQUENCE [LARGE SCALE GENOMIC DNA]</scope>
    <source>
        <strain evidence="8 9">UR159</strain>
    </source>
</reference>
<gene>
    <name evidence="8" type="ORF">CDL10_03340</name>
</gene>
<feature type="transmembrane region" description="Helical" evidence="7">
    <location>
        <begin position="92"/>
        <end position="113"/>
    </location>
</feature>
<evidence type="ECO:0000256" key="5">
    <source>
        <dbReference type="ARBA" id="ARBA00022989"/>
    </source>
</evidence>
<feature type="transmembrane region" description="Helical" evidence="7">
    <location>
        <begin position="291"/>
        <end position="311"/>
    </location>
</feature>
<dbReference type="AlphaFoldDB" id="A0A2M9R459"/>
<evidence type="ECO:0000256" key="4">
    <source>
        <dbReference type="ARBA" id="ARBA00022692"/>
    </source>
</evidence>
<dbReference type="EMBL" id="NIPO01000001">
    <property type="protein sequence ID" value="PJR03660.1"/>
    <property type="molecule type" value="Genomic_DNA"/>
</dbReference>
<feature type="transmembrane region" description="Helical" evidence="7">
    <location>
        <begin position="359"/>
        <end position="378"/>
    </location>
</feature>
<feature type="transmembrane region" description="Helical" evidence="7">
    <location>
        <begin position="119"/>
        <end position="138"/>
    </location>
</feature>
<feature type="transmembrane region" description="Helical" evidence="7">
    <location>
        <begin position="48"/>
        <end position="71"/>
    </location>
</feature>
<feature type="transmembrane region" description="Helical" evidence="7">
    <location>
        <begin position="384"/>
        <end position="403"/>
    </location>
</feature>
<feature type="transmembrane region" description="Helical" evidence="7">
    <location>
        <begin position="323"/>
        <end position="347"/>
    </location>
</feature>
<organism evidence="8 9">
    <name type="scientific">Avrilella dinanensis</name>
    <dbReference type="NCBI Taxonomy" id="2008672"/>
    <lineage>
        <taxon>Bacteria</taxon>
        <taxon>Pseudomonadati</taxon>
        <taxon>Bacteroidota</taxon>
        <taxon>Flavobacteriia</taxon>
        <taxon>Flavobacteriales</taxon>
        <taxon>Flavobacteriaceae</taxon>
        <taxon>Avrilella</taxon>
    </lineage>
</organism>
<comment type="subcellular location">
    <subcellularLocation>
        <location evidence="1">Cell membrane</location>
        <topology evidence="1">Multi-pass membrane protein</topology>
    </subcellularLocation>
</comment>
<keyword evidence="5 7" id="KW-1133">Transmembrane helix</keyword>
<keyword evidence="6 7" id="KW-0472">Membrane</keyword>
<evidence type="ECO:0000256" key="3">
    <source>
        <dbReference type="ARBA" id="ARBA00022475"/>
    </source>
</evidence>
<comment type="caution">
    <text evidence="8">The sequence shown here is derived from an EMBL/GenBank/DDBJ whole genome shotgun (WGS) entry which is preliminary data.</text>
</comment>
<evidence type="ECO:0000256" key="6">
    <source>
        <dbReference type="ARBA" id="ARBA00023136"/>
    </source>
</evidence>
<evidence type="ECO:0000313" key="9">
    <source>
        <dbReference type="Proteomes" id="UP000231960"/>
    </source>
</evidence>
<accession>A0A2M9R459</accession>
<sequence length="414" mass="47654">MSVSLFAGKIKSFVKEHLSFLVIVIGGLSFLSANVLLKEVLDETAYGIYSLIVTFISIVYIYGLLGFEQVFLRYSSYIKINRIATQKSFLKYIYAIVIVASAVALLVYIRQYAQYYDNIWIVALAVAATIYSLFLFNMFRLNHEFVKAQLLANSWKIILLFLGLFFWLLEYKDVDVLIGLLLGTIIIITVFTGIVVFNKIKFDFEEMLPKKETNLSFFHFFISISTLSLLLFGDRLIVEEQLGVVMLGDYFYLCNLVLAPYTLLQSYVGFRQLIQFKDDFSLKKFKKFNKQIILFSILLSLGIVAAIYVIAAFDLLNFGFRDYITTIVLLIILGVIRLYSASILSAFEAKTSIHTLKKTNILVIIISVVLLIIFIGFFHTLNSIITGFILLWFSRTMIYRYMLIKQIKEYTTEE</sequence>